<dbReference type="PANTHER" id="PTHR45913:SF19">
    <property type="entry name" value="LOW QUALITY PROTEIN: ZINC FINGER BED DOMAIN-CONTAINING PROTEIN 5-LIKE"/>
    <property type="match status" value="1"/>
</dbReference>
<name>A0A5E4NGM2_9HEMI</name>
<dbReference type="OrthoDB" id="6611807at2759"/>
<organism evidence="1 2">
    <name type="scientific">Cinara cedri</name>
    <dbReference type="NCBI Taxonomy" id="506608"/>
    <lineage>
        <taxon>Eukaryota</taxon>
        <taxon>Metazoa</taxon>
        <taxon>Ecdysozoa</taxon>
        <taxon>Arthropoda</taxon>
        <taxon>Hexapoda</taxon>
        <taxon>Insecta</taxon>
        <taxon>Pterygota</taxon>
        <taxon>Neoptera</taxon>
        <taxon>Paraneoptera</taxon>
        <taxon>Hemiptera</taxon>
        <taxon>Sternorrhyncha</taxon>
        <taxon>Aphidomorpha</taxon>
        <taxon>Aphidoidea</taxon>
        <taxon>Aphididae</taxon>
        <taxon>Lachninae</taxon>
        <taxon>Cinara</taxon>
    </lineage>
</organism>
<dbReference type="EMBL" id="CABPRJ010001945">
    <property type="protein sequence ID" value="VVC42322.1"/>
    <property type="molecule type" value="Genomic_DNA"/>
</dbReference>
<sequence>MDIPDRVLDPLSNVNTAESSQLEKQLLELTTNEEIKFKFKNSYQKFWLQKPIMELYPSLWSIVQRFLIAFPPSYLSERGFSAVAILAIELKNDSRAKIDFNNGSSLEEFWIKCQPIYPEISNEALKVLVQFSSTFLCESGFSSLVVIKTKHRHGWDVESDLRENFNLSFGRPQVDTCCKCEDLSNKIKNTFLNETAKRTAVAEMIVHKRQAKQFYTILISSRDENKQLDDFLCLTFDYMQNLQLPKIPVQDLFYFR</sequence>
<dbReference type="AlphaFoldDB" id="A0A5E4NGM2"/>
<protein>
    <submittedName>
        <fullName evidence="1">Uncharacterized protein</fullName>
    </submittedName>
</protein>
<gene>
    <name evidence="1" type="ORF">CINCED_3A018866</name>
</gene>
<evidence type="ECO:0000313" key="2">
    <source>
        <dbReference type="Proteomes" id="UP000325440"/>
    </source>
</evidence>
<dbReference type="PANTHER" id="PTHR45913">
    <property type="entry name" value="EPM2A-INTERACTING PROTEIN 1"/>
    <property type="match status" value="1"/>
</dbReference>
<dbReference type="Proteomes" id="UP000325440">
    <property type="component" value="Unassembled WGS sequence"/>
</dbReference>
<proteinExistence type="predicted"/>
<reference evidence="1 2" key="1">
    <citation type="submission" date="2019-08" db="EMBL/GenBank/DDBJ databases">
        <authorList>
            <person name="Alioto T."/>
            <person name="Alioto T."/>
            <person name="Gomez Garrido J."/>
        </authorList>
    </citation>
    <scope>NUCLEOTIDE SEQUENCE [LARGE SCALE GENOMIC DNA]</scope>
</reference>
<keyword evidence="2" id="KW-1185">Reference proteome</keyword>
<evidence type="ECO:0000313" key="1">
    <source>
        <dbReference type="EMBL" id="VVC42322.1"/>
    </source>
</evidence>
<accession>A0A5E4NGM2</accession>